<dbReference type="InterPro" id="IPR050111">
    <property type="entry name" value="C-type_lectin/snaclec_domain"/>
</dbReference>
<organism evidence="2 3">
    <name type="scientific">Mytilus edulis</name>
    <name type="common">Blue mussel</name>
    <dbReference type="NCBI Taxonomy" id="6550"/>
    <lineage>
        <taxon>Eukaryota</taxon>
        <taxon>Metazoa</taxon>
        <taxon>Spiralia</taxon>
        <taxon>Lophotrochozoa</taxon>
        <taxon>Mollusca</taxon>
        <taxon>Bivalvia</taxon>
        <taxon>Autobranchia</taxon>
        <taxon>Pteriomorphia</taxon>
        <taxon>Mytilida</taxon>
        <taxon>Mytiloidea</taxon>
        <taxon>Mytilidae</taxon>
        <taxon>Mytilinae</taxon>
        <taxon>Mytilus</taxon>
    </lineage>
</organism>
<dbReference type="SMART" id="SM00034">
    <property type="entry name" value="CLECT"/>
    <property type="match status" value="2"/>
</dbReference>
<dbReference type="InterPro" id="IPR001304">
    <property type="entry name" value="C-type_lectin-like"/>
</dbReference>
<dbReference type="AlphaFoldDB" id="A0A8S3T9Z6"/>
<dbReference type="CDD" id="cd00037">
    <property type="entry name" value="CLECT"/>
    <property type="match status" value="1"/>
</dbReference>
<dbReference type="InterPro" id="IPR016186">
    <property type="entry name" value="C-type_lectin-like/link_sf"/>
</dbReference>
<dbReference type="Pfam" id="PF00059">
    <property type="entry name" value="Lectin_C"/>
    <property type="match status" value="2"/>
</dbReference>
<reference evidence="2" key="1">
    <citation type="submission" date="2021-03" db="EMBL/GenBank/DDBJ databases">
        <authorList>
            <person name="Bekaert M."/>
        </authorList>
    </citation>
    <scope>NUCLEOTIDE SEQUENCE</scope>
</reference>
<dbReference type="PROSITE" id="PS50041">
    <property type="entry name" value="C_TYPE_LECTIN_2"/>
    <property type="match status" value="2"/>
</dbReference>
<comment type="caution">
    <text evidence="2">The sequence shown here is derived from an EMBL/GenBank/DDBJ whole genome shotgun (WGS) entry which is preliminary data.</text>
</comment>
<dbReference type="PANTHER" id="PTHR22803">
    <property type="entry name" value="MANNOSE, PHOSPHOLIPASE, LECTIN RECEPTOR RELATED"/>
    <property type="match status" value="1"/>
</dbReference>
<proteinExistence type="predicted"/>
<evidence type="ECO:0000259" key="1">
    <source>
        <dbReference type="PROSITE" id="PS50041"/>
    </source>
</evidence>
<feature type="domain" description="C-type lectin" evidence="1">
    <location>
        <begin position="239"/>
        <end position="351"/>
    </location>
</feature>
<keyword evidence="3" id="KW-1185">Reference proteome</keyword>
<dbReference type="EMBL" id="CAJPWZ010001993">
    <property type="protein sequence ID" value="CAG2228310.1"/>
    <property type="molecule type" value="Genomic_DNA"/>
</dbReference>
<feature type="domain" description="C-type lectin" evidence="1">
    <location>
        <begin position="78"/>
        <end position="185"/>
    </location>
</feature>
<dbReference type="Gene3D" id="3.10.100.10">
    <property type="entry name" value="Mannose-Binding Protein A, subunit A"/>
    <property type="match status" value="2"/>
</dbReference>
<gene>
    <name evidence="2" type="ORF">MEDL_41265</name>
</gene>
<protein>
    <submittedName>
        <fullName evidence="2">MRC</fullName>
    </submittedName>
</protein>
<dbReference type="Proteomes" id="UP000683360">
    <property type="component" value="Unassembled WGS sequence"/>
</dbReference>
<dbReference type="InterPro" id="IPR016187">
    <property type="entry name" value="CTDL_fold"/>
</dbReference>
<accession>A0A8S3T9Z6</accession>
<dbReference type="OrthoDB" id="6148145at2759"/>
<evidence type="ECO:0000313" key="2">
    <source>
        <dbReference type="EMBL" id="CAG2228310.1"/>
    </source>
</evidence>
<evidence type="ECO:0000313" key="3">
    <source>
        <dbReference type="Proteomes" id="UP000683360"/>
    </source>
</evidence>
<dbReference type="SUPFAM" id="SSF56436">
    <property type="entry name" value="C-type lectin-like"/>
    <property type="match status" value="2"/>
</dbReference>
<sequence length="358" mass="41906">MTVSVLIDVMLCANSDSVSTQPDVMYCTTLGLVSDTLEFVQITYPFSKLHIDVVKDYKKHFSFSDEDKLKCPSGWIYNENSCYLFTITSYGIPWFGAKTFCEEHGAKLAEIETEMEDKYILSNMKNLGSRDYFWLGGRDEEVEGSWKWSSGTPFTYTHWLPGEPNDNSGVYKQDYLMTNYAGWIDHPSSLLHVRHYVCEMAMKNVTGGNKLTSIQMLYEETCWETLSERWEKHKLTMFYKMVHKETPYYLQNLNACRENGTILAEIETEAEDEYIRNIIRNQYFGEYFWLGGRDDETEGSWKWSSGTPFNYSKWYSGQPDDAQYYEQDFLITNEKGWFDHEASYVRNHVCEMSKCNVC</sequence>
<name>A0A8S3T9Z6_MYTED</name>